<dbReference type="InterPro" id="IPR050951">
    <property type="entry name" value="Retrovirus_Pol_polyprotein"/>
</dbReference>
<dbReference type="AlphaFoldDB" id="A0A9Q3DC66"/>
<proteinExistence type="predicted"/>
<sequence>MHCVTALPPGGDKSLNECLVLVERYRQTARLLSFNKDNIAMDTAIMIWNRLISHTGLLQNIISDRDPKFTSALCKNLHNLFGTKLLFSTVYHSQTDGLSERMIQTVEDMIRICCAYGLEFKYSNGFTHEWCTLVPDLELDIRHEQVNHWQYWKRLGYNTDM</sequence>
<dbReference type="PANTHER" id="PTHR37984:SF5">
    <property type="entry name" value="PROTEIN NYNRIN-LIKE"/>
    <property type="match status" value="1"/>
</dbReference>
<dbReference type="InterPro" id="IPR036397">
    <property type="entry name" value="RNaseH_sf"/>
</dbReference>
<keyword evidence="4" id="KW-1185">Reference proteome</keyword>
<accession>A0A9Q3DC66</accession>
<dbReference type="PROSITE" id="PS50994">
    <property type="entry name" value="INTEGRASE"/>
    <property type="match status" value="1"/>
</dbReference>
<dbReference type="OrthoDB" id="2273864at2759"/>
<feature type="domain" description="Integrase catalytic" evidence="2">
    <location>
        <begin position="1"/>
        <end position="111"/>
    </location>
</feature>
<keyword evidence="1" id="KW-0694">RNA-binding</keyword>
<evidence type="ECO:0000313" key="3">
    <source>
        <dbReference type="EMBL" id="MBW0499372.1"/>
    </source>
</evidence>
<gene>
    <name evidence="3" type="ORF">O181_039087</name>
</gene>
<dbReference type="Gene3D" id="3.30.420.10">
    <property type="entry name" value="Ribonuclease H-like superfamily/Ribonuclease H"/>
    <property type="match status" value="1"/>
</dbReference>
<evidence type="ECO:0000256" key="1">
    <source>
        <dbReference type="ARBA" id="ARBA00022884"/>
    </source>
</evidence>
<dbReference type="EMBL" id="AVOT02015237">
    <property type="protein sequence ID" value="MBW0499372.1"/>
    <property type="molecule type" value="Genomic_DNA"/>
</dbReference>
<dbReference type="InterPro" id="IPR012337">
    <property type="entry name" value="RNaseH-like_sf"/>
</dbReference>
<dbReference type="GO" id="GO:0015074">
    <property type="term" value="P:DNA integration"/>
    <property type="evidence" value="ECO:0007669"/>
    <property type="project" value="InterPro"/>
</dbReference>
<dbReference type="Proteomes" id="UP000765509">
    <property type="component" value="Unassembled WGS sequence"/>
</dbReference>
<dbReference type="InterPro" id="IPR001584">
    <property type="entry name" value="Integrase_cat-core"/>
</dbReference>
<dbReference type="GO" id="GO:0005634">
    <property type="term" value="C:nucleus"/>
    <property type="evidence" value="ECO:0007669"/>
    <property type="project" value="UniProtKB-ARBA"/>
</dbReference>
<dbReference type="GO" id="GO:0003723">
    <property type="term" value="F:RNA binding"/>
    <property type="evidence" value="ECO:0007669"/>
    <property type="project" value="UniProtKB-KW"/>
</dbReference>
<dbReference type="PANTHER" id="PTHR37984">
    <property type="entry name" value="PROTEIN CBG26694"/>
    <property type="match status" value="1"/>
</dbReference>
<evidence type="ECO:0000259" key="2">
    <source>
        <dbReference type="PROSITE" id="PS50994"/>
    </source>
</evidence>
<reference evidence="3" key="1">
    <citation type="submission" date="2021-03" db="EMBL/GenBank/DDBJ databases">
        <title>Draft genome sequence of rust myrtle Austropuccinia psidii MF-1, a brazilian biotype.</title>
        <authorList>
            <person name="Quecine M.C."/>
            <person name="Pachon D.M.R."/>
            <person name="Bonatelli M.L."/>
            <person name="Correr F.H."/>
            <person name="Franceschini L.M."/>
            <person name="Leite T.F."/>
            <person name="Margarido G.R.A."/>
            <person name="Almeida C.A."/>
            <person name="Ferrarezi J.A."/>
            <person name="Labate C.A."/>
        </authorList>
    </citation>
    <scope>NUCLEOTIDE SEQUENCE</scope>
    <source>
        <strain evidence="3">MF-1</strain>
    </source>
</reference>
<comment type="caution">
    <text evidence="3">The sequence shown here is derived from an EMBL/GenBank/DDBJ whole genome shotgun (WGS) entry which is preliminary data.</text>
</comment>
<organism evidence="3 4">
    <name type="scientific">Austropuccinia psidii MF-1</name>
    <dbReference type="NCBI Taxonomy" id="1389203"/>
    <lineage>
        <taxon>Eukaryota</taxon>
        <taxon>Fungi</taxon>
        <taxon>Dikarya</taxon>
        <taxon>Basidiomycota</taxon>
        <taxon>Pucciniomycotina</taxon>
        <taxon>Pucciniomycetes</taxon>
        <taxon>Pucciniales</taxon>
        <taxon>Sphaerophragmiaceae</taxon>
        <taxon>Austropuccinia</taxon>
    </lineage>
</organism>
<evidence type="ECO:0000313" key="4">
    <source>
        <dbReference type="Proteomes" id="UP000765509"/>
    </source>
</evidence>
<name>A0A9Q3DC66_9BASI</name>
<dbReference type="SUPFAM" id="SSF53098">
    <property type="entry name" value="Ribonuclease H-like"/>
    <property type="match status" value="1"/>
</dbReference>
<protein>
    <recommendedName>
        <fullName evidence="2">Integrase catalytic domain-containing protein</fullName>
    </recommendedName>
</protein>